<keyword evidence="1" id="KW-0812">Transmembrane</keyword>
<name>A0A3D9C7G7_9FLAO</name>
<feature type="domain" description="FecR protein" evidence="2">
    <location>
        <begin position="72"/>
        <end position="160"/>
    </location>
</feature>
<dbReference type="PANTHER" id="PTHR30273">
    <property type="entry name" value="PERIPLASMIC SIGNAL SENSOR AND SIGMA FACTOR ACTIVATOR FECR-RELATED"/>
    <property type="match status" value="1"/>
</dbReference>
<evidence type="ECO:0000256" key="1">
    <source>
        <dbReference type="SAM" id="Phobius"/>
    </source>
</evidence>
<dbReference type="Gene3D" id="3.55.50.30">
    <property type="match status" value="1"/>
</dbReference>
<dbReference type="Pfam" id="PF16344">
    <property type="entry name" value="FecR_C"/>
    <property type="match status" value="1"/>
</dbReference>
<evidence type="ECO:0000259" key="2">
    <source>
        <dbReference type="Pfam" id="PF04773"/>
    </source>
</evidence>
<dbReference type="Pfam" id="PF04773">
    <property type="entry name" value="FecR"/>
    <property type="match status" value="1"/>
</dbReference>
<evidence type="ECO:0000313" key="4">
    <source>
        <dbReference type="EMBL" id="REC61830.1"/>
    </source>
</evidence>
<dbReference type="Proteomes" id="UP000256686">
    <property type="component" value="Unassembled WGS sequence"/>
</dbReference>
<dbReference type="InterPro" id="IPR012373">
    <property type="entry name" value="Ferrdict_sens_TM"/>
</dbReference>
<dbReference type="EMBL" id="QNVT01000012">
    <property type="protein sequence ID" value="REC61830.1"/>
    <property type="molecule type" value="Genomic_DNA"/>
</dbReference>
<keyword evidence="1" id="KW-1133">Transmembrane helix</keyword>
<evidence type="ECO:0000259" key="3">
    <source>
        <dbReference type="Pfam" id="PF16344"/>
    </source>
</evidence>
<dbReference type="InterPro" id="IPR032508">
    <property type="entry name" value="FecR_C"/>
</dbReference>
<dbReference type="GO" id="GO:0016989">
    <property type="term" value="F:sigma factor antagonist activity"/>
    <property type="evidence" value="ECO:0007669"/>
    <property type="project" value="TreeGrafter"/>
</dbReference>
<protein>
    <submittedName>
        <fullName evidence="4">Uncharacterized protein</fullName>
    </submittedName>
</protein>
<dbReference type="AlphaFoldDB" id="A0A3D9C7G7"/>
<organism evidence="4 5">
    <name type="scientific">Chryseobacterium pennae</name>
    <dbReference type="NCBI Taxonomy" id="2258962"/>
    <lineage>
        <taxon>Bacteria</taxon>
        <taxon>Pseudomonadati</taxon>
        <taxon>Bacteroidota</taxon>
        <taxon>Flavobacteriia</taxon>
        <taxon>Flavobacteriales</taxon>
        <taxon>Weeksellaceae</taxon>
        <taxon>Chryseobacterium group</taxon>
        <taxon>Chryseobacterium</taxon>
    </lineage>
</organism>
<feature type="domain" description="Protein FecR C-terminal" evidence="3">
    <location>
        <begin position="207"/>
        <end position="271"/>
    </location>
</feature>
<dbReference type="RefSeq" id="WP_115971368.1">
    <property type="nucleotide sequence ID" value="NZ_QNVT01000012.1"/>
</dbReference>
<feature type="transmembrane region" description="Helical" evidence="1">
    <location>
        <begin position="41"/>
        <end position="63"/>
    </location>
</feature>
<dbReference type="PIRSF" id="PIRSF018266">
    <property type="entry name" value="FecR"/>
    <property type="match status" value="1"/>
</dbReference>
<evidence type="ECO:0000313" key="5">
    <source>
        <dbReference type="Proteomes" id="UP000256686"/>
    </source>
</evidence>
<keyword evidence="1" id="KW-0472">Membrane</keyword>
<sequence length="276" mass="31210">MEKENHQIHPLSQQESEDMWENVISRIRVQEANKKKKKRTLYSIIATTAAILIVGSILIFKFYPTQEIYQAKETEISIVLKDGTRVTLLKGSKLTVEDSFPQDTRDVFLDGNAIFNVTKSKQHPFIVHGKDYDTKVMGTIFRVAQNGSTFNVDLYEGKVQVINSKKKEQTFVLHPRETFSNLGSLKVASIKPTRIQNQDIKASTATLSLKDISLMDAMQIIEKTYGVKIKFQENNAQSVISVTKENATAADLLNLISIQLNLKIKSIDAKTFELEN</sequence>
<dbReference type="Gene3D" id="2.60.120.1440">
    <property type="match status" value="1"/>
</dbReference>
<gene>
    <name evidence="4" type="ORF">DRF65_13920</name>
</gene>
<comment type="caution">
    <text evidence="4">The sequence shown here is derived from an EMBL/GenBank/DDBJ whole genome shotgun (WGS) entry which is preliminary data.</text>
</comment>
<keyword evidence="5" id="KW-1185">Reference proteome</keyword>
<dbReference type="InterPro" id="IPR006860">
    <property type="entry name" value="FecR"/>
</dbReference>
<dbReference type="PANTHER" id="PTHR30273:SF2">
    <property type="entry name" value="PROTEIN FECR"/>
    <property type="match status" value="1"/>
</dbReference>
<proteinExistence type="predicted"/>
<accession>A0A3D9C7G7</accession>
<reference evidence="5" key="1">
    <citation type="submission" date="2018-06" db="EMBL/GenBank/DDBJ databases">
        <authorList>
            <person name="Lum Nde A."/>
            <person name="Hugo C."/>
        </authorList>
    </citation>
    <scope>NUCLEOTIDE SEQUENCE [LARGE SCALE GENOMIC DNA]</scope>
    <source>
        <strain evidence="5">1_F178</strain>
    </source>
</reference>